<evidence type="ECO:0000256" key="5">
    <source>
        <dbReference type="ARBA" id="ARBA00022475"/>
    </source>
</evidence>
<feature type="transmembrane region" description="Helical" evidence="14">
    <location>
        <begin position="117"/>
        <end position="135"/>
    </location>
</feature>
<organism evidence="16 17">
    <name type="scientific">Fusarium fujikuroi</name>
    <name type="common">Bakanae and foot rot disease fungus</name>
    <name type="synonym">Gibberella fujikuroi</name>
    <dbReference type="NCBI Taxonomy" id="5127"/>
    <lineage>
        <taxon>Eukaryota</taxon>
        <taxon>Fungi</taxon>
        <taxon>Dikarya</taxon>
        <taxon>Ascomycota</taxon>
        <taxon>Pezizomycotina</taxon>
        <taxon>Sordariomycetes</taxon>
        <taxon>Hypocreomycetidae</taxon>
        <taxon>Hypocreales</taxon>
        <taxon>Nectriaceae</taxon>
        <taxon>Fusarium</taxon>
        <taxon>Fusarium fujikuroi species complex</taxon>
    </lineage>
</organism>
<dbReference type="Pfam" id="PF08030">
    <property type="entry name" value="NAD_binding_6"/>
    <property type="match status" value="1"/>
</dbReference>
<dbReference type="PANTHER" id="PTHR32361">
    <property type="entry name" value="FERRIC/CUPRIC REDUCTASE TRANSMEMBRANE COMPONENT"/>
    <property type="match status" value="1"/>
</dbReference>
<dbReference type="SFLD" id="SFLDS00052">
    <property type="entry name" value="Ferric_Reductase_Domain"/>
    <property type="match status" value="1"/>
</dbReference>
<dbReference type="Proteomes" id="UP000760494">
    <property type="component" value="Unassembled WGS sequence"/>
</dbReference>
<accession>A0A9Q9RN75</accession>
<evidence type="ECO:0000256" key="10">
    <source>
        <dbReference type="ARBA" id="ARBA00023065"/>
    </source>
</evidence>
<dbReference type="CDD" id="cd06186">
    <property type="entry name" value="NOX_Duox_like_FAD_NADP"/>
    <property type="match status" value="1"/>
</dbReference>
<keyword evidence="4" id="KW-0813">Transport</keyword>
<dbReference type="InterPro" id="IPR017927">
    <property type="entry name" value="FAD-bd_FR_type"/>
</dbReference>
<reference evidence="16" key="1">
    <citation type="submission" date="2019-05" db="EMBL/GenBank/DDBJ databases">
        <authorList>
            <person name="Piombo E."/>
        </authorList>
    </citation>
    <scope>NUCLEOTIDE SEQUENCE</scope>
    <source>
        <strain evidence="16">C2S</strain>
    </source>
</reference>
<dbReference type="GO" id="GO:0006826">
    <property type="term" value="P:iron ion transport"/>
    <property type="evidence" value="ECO:0007669"/>
    <property type="project" value="TreeGrafter"/>
</dbReference>
<dbReference type="GO" id="GO:0005886">
    <property type="term" value="C:plasma membrane"/>
    <property type="evidence" value="ECO:0007669"/>
    <property type="project" value="UniProtKB-SubCell"/>
</dbReference>
<feature type="transmembrane region" description="Helical" evidence="14">
    <location>
        <begin position="900"/>
        <end position="921"/>
    </location>
</feature>
<dbReference type="EC" id="1.16.1.9" evidence="3"/>
<comment type="similarity">
    <text evidence="2">Belongs to the ferric reductase (FRE) family.</text>
</comment>
<proteinExistence type="inferred from homology"/>
<dbReference type="Gene3D" id="1.20.1250.20">
    <property type="entry name" value="MFS general substrate transporter like domains"/>
    <property type="match status" value="1"/>
</dbReference>
<dbReference type="Gene3D" id="3.40.50.80">
    <property type="entry name" value="Nucleotide-binding domain of ferredoxin-NADP reductase (FNR) module"/>
    <property type="match status" value="1"/>
</dbReference>
<dbReference type="InterPro" id="IPR017938">
    <property type="entry name" value="Riboflavin_synthase-like_b-brl"/>
</dbReference>
<evidence type="ECO:0000256" key="6">
    <source>
        <dbReference type="ARBA" id="ARBA00022692"/>
    </source>
</evidence>
<feature type="transmembrane region" description="Helical" evidence="14">
    <location>
        <begin position="807"/>
        <end position="826"/>
    </location>
</feature>
<feature type="transmembrane region" description="Helical" evidence="14">
    <location>
        <begin position="188"/>
        <end position="208"/>
    </location>
</feature>
<evidence type="ECO:0000256" key="14">
    <source>
        <dbReference type="SAM" id="Phobius"/>
    </source>
</evidence>
<keyword evidence="7" id="KW-0249">Electron transport</keyword>
<dbReference type="Pfam" id="PF08022">
    <property type="entry name" value="FAD_binding_8"/>
    <property type="match status" value="1"/>
</dbReference>
<evidence type="ECO:0000313" key="17">
    <source>
        <dbReference type="Proteomes" id="UP000760494"/>
    </source>
</evidence>
<feature type="domain" description="FAD-binding FR-type" evidence="15">
    <location>
        <begin position="250"/>
        <end position="365"/>
    </location>
</feature>
<sequence length="990" mass="110434">MEGIKPPSTKQDKNEEALTKYAAFLCVLMLLVIAIRWLRNIHITSPHLKTSASLPTYGREACFLVFQSLERRLPDSWFGRPSLGFILMISVYFIGNVAFCSNMLAMPQLLNHWASRFGWMCAGNMGLCVFFGLKNTPLGLFASVSHSQLNILHRVVGYTTVFLLALHALVYTIHFGRQGRLVQLLKKEDLEGMGAGIAMLVLLMGVFRHKHYELFYASHVVGFVAVVLLTALHRPNWAKKIPTVMLIIFSVWAVDRLIRLSKLFRNLVNNSATVYPLPYNGTRIVLKKPGMENSLPGSHCFLWIPGLRLIETHPFTIVSNDSSGLELVMKSHEGFTKAVDSFASRNPRTSLWASIDGPYGSLPDVNNYDKLILIAGGSGAAFTFGVINRIMMRREKLSIESIEFVWAVRRIEHLSWFRRHLRNISESAYPISSKVYVTGERAACGSVHDDTNTQASPCGAEMEVLLREDPFHYETLSEMGNVCGLTGHTTGDEPKCNPLFEKLDVDRTIGSGVGASGSYQRVLILSCGPKSLMDAVQDSSSKWQEKRDIRIDVHFSSILTLMAQRQTPESFPNEEKLVPLDVWVKENHVRSESQISQPENDGRQPVPLSWKLTSIVLVTAIGFGSQWSSGVTSAMKSIIKKELYINNTQFSLLEASEDFMVTALMLVSGIVTDRSGGAVFWIAVFMNIFTNVMTGVFYFFTKVANRRYHGINDPATGEKLTEKTRKFEYRKVLELPWTFWAVMVFSLFETSAAIVFLQNATELAEQRFGTDSIAAGWYSSVLQYSGFFVVPLLGVFLDFYGSRISVLVFYGIGMFISMLLVCFSGAVKGTAASFGVFAFAYCFGPTTIIDTTRASMWDSTVFGSAYAINITMNNAMNIIVRIITGKIQDADNNSYDKVTIVYVVLAGLSVVVSILLAIGAWKSVDLGHLQWSRKKRIAQGSLLNERKEIFTKENGEKNRRVSLACFATLILLVIGSWCGYFWGVATGNND</sequence>
<keyword evidence="9" id="KW-0560">Oxidoreductase</keyword>
<dbReference type="GO" id="GO:0015677">
    <property type="term" value="P:copper ion import"/>
    <property type="evidence" value="ECO:0007669"/>
    <property type="project" value="TreeGrafter"/>
</dbReference>
<dbReference type="EMBL" id="CABFJX010000257">
    <property type="protein sequence ID" value="VTT69506.1"/>
    <property type="molecule type" value="Genomic_DNA"/>
</dbReference>
<dbReference type="CDD" id="cd06174">
    <property type="entry name" value="MFS"/>
    <property type="match status" value="1"/>
</dbReference>
<keyword evidence="8 14" id="KW-1133">Transmembrane helix</keyword>
<dbReference type="PANTHER" id="PTHR32361:SF9">
    <property type="entry name" value="FERRIC REDUCTASE TRANSMEMBRANE COMPONENT 3-RELATED"/>
    <property type="match status" value="1"/>
</dbReference>
<evidence type="ECO:0000256" key="9">
    <source>
        <dbReference type="ARBA" id="ARBA00023002"/>
    </source>
</evidence>
<comment type="subcellular location">
    <subcellularLocation>
        <location evidence="1">Cell membrane</location>
        <topology evidence="1">Multi-pass membrane protein</topology>
    </subcellularLocation>
</comment>
<dbReference type="SUPFAM" id="SSF63380">
    <property type="entry name" value="Riboflavin synthase domain-like"/>
    <property type="match status" value="1"/>
</dbReference>
<gene>
    <name evidence="16" type="ORF">C2S_7531</name>
</gene>
<evidence type="ECO:0000256" key="7">
    <source>
        <dbReference type="ARBA" id="ARBA00022982"/>
    </source>
</evidence>
<evidence type="ECO:0000256" key="13">
    <source>
        <dbReference type="ARBA" id="ARBA00048483"/>
    </source>
</evidence>
<evidence type="ECO:0000256" key="12">
    <source>
        <dbReference type="ARBA" id="ARBA00023180"/>
    </source>
</evidence>
<feature type="transmembrane region" description="Helical" evidence="14">
    <location>
        <begin position="83"/>
        <end position="105"/>
    </location>
</feature>
<feature type="transmembrane region" description="Helical" evidence="14">
    <location>
        <begin position="678"/>
        <end position="700"/>
    </location>
</feature>
<evidence type="ECO:0000259" key="15">
    <source>
        <dbReference type="PROSITE" id="PS51384"/>
    </source>
</evidence>
<feature type="transmembrane region" description="Helical" evidence="14">
    <location>
        <begin position="21"/>
        <end position="38"/>
    </location>
</feature>
<feature type="transmembrane region" description="Helical" evidence="14">
    <location>
        <begin position="832"/>
        <end position="849"/>
    </location>
</feature>
<evidence type="ECO:0000256" key="8">
    <source>
        <dbReference type="ARBA" id="ARBA00022989"/>
    </source>
</evidence>
<keyword evidence="12" id="KW-0325">Glycoprotein</keyword>
<feature type="transmembrane region" description="Helical" evidence="14">
    <location>
        <begin position="777"/>
        <end position="800"/>
    </location>
</feature>
<dbReference type="InterPro" id="IPR013130">
    <property type="entry name" value="Fe3_Rdtase_TM_dom"/>
</dbReference>
<feature type="transmembrane region" description="Helical" evidence="14">
    <location>
        <begin position="735"/>
        <end position="757"/>
    </location>
</feature>
<dbReference type="Pfam" id="PF01794">
    <property type="entry name" value="Ferric_reduct"/>
    <property type="match status" value="1"/>
</dbReference>
<dbReference type="GO" id="GO:0006879">
    <property type="term" value="P:intracellular iron ion homeostasis"/>
    <property type="evidence" value="ECO:0007669"/>
    <property type="project" value="TreeGrafter"/>
</dbReference>
<dbReference type="InterPro" id="IPR051410">
    <property type="entry name" value="Ferric/Cupric_Reductase"/>
</dbReference>
<evidence type="ECO:0000256" key="3">
    <source>
        <dbReference type="ARBA" id="ARBA00012668"/>
    </source>
</evidence>
<evidence type="ECO:0000313" key="16">
    <source>
        <dbReference type="EMBL" id="VTT69506.1"/>
    </source>
</evidence>
<dbReference type="SUPFAM" id="SSF103473">
    <property type="entry name" value="MFS general substrate transporter"/>
    <property type="match status" value="1"/>
</dbReference>
<dbReference type="InterPro" id="IPR039261">
    <property type="entry name" value="FNR_nucleotide-bd"/>
</dbReference>
<keyword evidence="11 14" id="KW-0472">Membrane</keyword>
<dbReference type="AlphaFoldDB" id="A0A9Q9RN75"/>
<keyword evidence="10" id="KW-0406">Ion transport</keyword>
<feature type="transmembrane region" description="Helical" evidence="14">
    <location>
        <begin position="214"/>
        <end position="232"/>
    </location>
</feature>
<evidence type="ECO:0000256" key="11">
    <source>
        <dbReference type="ARBA" id="ARBA00023136"/>
    </source>
</evidence>
<keyword evidence="5" id="KW-1003">Cell membrane</keyword>
<comment type="catalytic activity">
    <reaction evidence="13">
        <text>2 a Fe(II)-siderophore + NADP(+) + H(+) = 2 a Fe(III)-siderophore + NADPH</text>
        <dbReference type="Rhea" id="RHEA:28795"/>
        <dbReference type="Rhea" id="RHEA-COMP:11342"/>
        <dbReference type="Rhea" id="RHEA-COMP:11344"/>
        <dbReference type="ChEBI" id="CHEBI:15378"/>
        <dbReference type="ChEBI" id="CHEBI:29033"/>
        <dbReference type="ChEBI" id="CHEBI:29034"/>
        <dbReference type="ChEBI" id="CHEBI:57783"/>
        <dbReference type="ChEBI" id="CHEBI:58349"/>
        <dbReference type="EC" id="1.16.1.9"/>
    </reaction>
</comment>
<evidence type="ECO:0000256" key="1">
    <source>
        <dbReference type="ARBA" id="ARBA00004651"/>
    </source>
</evidence>
<dbReference type="SFLD" id="SFLDG01168">
    <property type="entry name" value="Ferric_reductase_subgroup_(FRE"/>
    <property type="match status" value="1"/>
</dbReference>
<dbReference type="InterPro" id="IPR013112">
    <property type="entry name" value="FAD-bd_8"/>
</dbReference>
<dbReference type="GO" id="GO:0052851">
    <property type="term" value="F:ferric-chelate reductase (NADPH) activity"/>
    <property type="evidence" value="ECO:0007669"/>
    <property type="project" value="UniProtKB-EC"/>
</dbReference>
<dbReference type="InterPro" id="IPR036259">
    <property type="entry name" value="MFS_trans_sf"/>
</dbReference>
<protein>
    <recommendedName>
        <fullName evidence="3">ferric-chelate reductase (NADPH)</fullName>
        <ecNumber evidence="3">1.16.1.9</ecNumber>
    </recommendedName>
</protein>
<keyword evidence="6 14" id="KW-0812">Transmembrane</keyword>
<comment type="caution">
    <text evidence="16">The sequence shown here is derived from an EMBL/GenBank/DDBJ whole genome shotgun (WGS) entry which is preliminary data.</text>
</comment>
<dbReference type="InterPro" id="IPR013121">
    <property type="entry name" value="Fe_red_NAD-bd_6"/>
</dbReference>
<evidence type="ECO:0000256" key="2">
    <source>
        <dbReference type="ARBA" id="ARBA00006278"/>
    </source>
</evidence>
<feature type="transmembrane region" description="Helical" evidence="14">
    <location>
        <begin position="861"/>
        <end position="880"/>
    </location>
</feature>
<feature type="transmembrane region" description="Helical" evidence="14">
    <location>
        <begin position="961"/>
        <end position="982"/>
    </location>
</feature>
<evidence type="ECO:0000256" key="4">
    <source>
        <dbReference type="ARBA" id="ARBA00022448"/>
    </source>
</evidence>
<feature type="transmembrane region" description="Helical" evidence="14">
    <location>
        <begin position="155"/>
        <end position="176"/>
    </location>
</feature>
<feature type="transmembrane region" description="Helical" evidence="14">
    <location>
        <begin position="244"/>
        <end position="261"/>
    </location>
</feature>
<name>A0A9Q9RN75_FUSFU</name>
<dbReference type="PROSITE" id="PS51384">
    <property type="entry name" value="FAD_FR"/>
    <property type="match status" value="1"/>
</dbReference>
<dbReference type="SUPFAM" id="SSF52343">
    <property type="entry name" value="Ferredoxin reductase-like, C-terminal NADP-linked domain"/>
    <property type="match status" value="1"/>
</dbReference>